<evidence type="ECO:0000256" key="2">
    <source>
        <dbReference type="ARBA" id="ARBA00022723"/>
    </source>
</evidence>
<keyword evidence="5" id="KW-0732">Signal</keyword>
<evidence type="ECO:0000313" key="7">
    <source>
        <dbReference type="EMBL" id="QEF97500.1"/>
    </source>
</evidence>
<dbReference type="GO" id="GO:0020037">
    <property type="term" value="F:heme binding"/>
    <property type="evidence" value="ECO:0007669"/>
    <property type="project" value="InterPro"/>
</dbReference>
<dbReference type="GO" id="GO:0046872">
    <property type="term" value="F:metal ion binding"/>
    <property type="evidence" value="ECO:0007669"/>
    <property type="project" value="UniProtKB-KW"/>
</dbReference>
<reference evidence="7 8" key="1">
    <citation type="submission" date="2019-02" db="EMBL/GenBank/DDBJ databases">
        <title>Planctomycetal bacteria perform biofilm scaping via a novel small molecule.</title>
        <authorList>
            <person name="Jeske O."/>
            <person name="Boedeker C."/>
            <person name="Wiegand S."/>
            <person name="Breitling P."/>
            <person name="Kallscheuer N."/>
            <person name="Jogler M."/>
            <person name="Rohde M."/>
            <person name="Petersen J."/>
            <person name="Medema M.H."/>
            <person name="Surup F."/>
            <person name="Jogler C."/>
        </authorList>
    </citation>
    <scope>NUCLEOTIDE SEQUENCE [LARGE SCALE GENOMIC DNA]</scope>
    <source>
        <strain evidence="7 8">Mal15</strain>
    </source>
</reference>
<keyword evidence="7" id="KW-0560">Oxidoreductase</keyword>
<dbReference type="PANTHER" id="PTHR19328">
    <property type="entry name" value="HEDGEHOG-INTERACTING PROTEIN"/>
    <property type="match status" value="1"/>
</dbReference>
<evidence type="ECO:0000313" key="8">
    <source>
        <dbReference type="Proteomes" id="UP000321353"/>
    </source>
</evidence>
<sequence length="969" mass="107038" precursor="true">MIVRTLGCLFVCFVALSPLGLYAQSEPPARAVPWTNSNIKGSPAPPLPYTTRRVFTQVQLDHPTEIVWLPEAEKWIATQLNGAIVAFENDSENATAVPCMDLNECHDGRISQGLGTKFHHDLSGQPWCFVTYSFRGGDDAATMLVRFKVTDPTVPKVDLSSRVVLAKWSSSGHTGGSMQFGPDGMFYVSIGDGQPPYPPDANNTGQDLSDLESAILRIDVDDPTVERPYRIPADNPFVGRSDARPEIWAYGFRNPWKIAFDPDSGDLLAADVGWEMREMIHRVARGRNHGWSVMEGSQPVKPDQTPEVPITPPLFEHTHLDSRSISGGHFWQSDRLPELKGAYIYGDWMTGKVWALKSEGDRVLWQKELVDTPLQIISFMLDPSGEVLVVGYDGTILRLEPNPVTAASHTFPTRLSETGLFADVESQTPAAGVVEYKISAHHWADGTQSRQWIAIPGNEQLSLYDRDDWQTGQSAGRFMFPPDTVVAKTVSYRSDPADRATERRLETQVLHLLGDEWQAYNYVWNDDQTDAVLQDDIATERKLTIKDDRYPGGVRTQTWRHVSRSECLLCHIWAAGTVHAFWPEQLNLGSLANNQLDRLTELGLFREPVPAKPPIASPYDESQPLEARARSYLALNCSTCHRRQGGGTANFNFEWSKSLEENNYLDEPPAQGDFGIPDARLLAPGDPGRSILLYRALKSGRGHMPQFGSNVIDLQGVALLHDWIASMDADSDAAEETDNLLADLAIDDGLDRKLDDLLGSPDGALALSLACGTRSADDELRERVIDKATRHEDPLVRDLFDHYLPEDQRVARLGATIDEAALLAIEGSAERGKQLFEQAKEINCRLCHRIGSVGQNVGPDLSGIGTQRTPVELLASLLRPSEQIDPKYRSRKVLTSDGEVVVGIVTAENEDQLTIADATGKTRTMATDDIELMEPSSKSVMPDQLLAGMTPQQAADLLAFLASQRAIVP</sequence>
<feature type="signal peptide" evidence="5">
    <location>
        <begin position="1"/>
        <end position="23"/>
    </location>
</feature>
<evidence type="ECO:0000256" key="5">
    <source>
        <dbReference type="SAM" id="SignalP"/>
    </source>
</evidence>
<evidence type="ECO:0000256" key="1">
    <source>
        <dbReference type="ARBA" id="ARBA00022617"/>
    </source>
</evidence>
<dbReference type="GO" id="GO:0016491">
    <property type="term" value="F:oxidoreductase activity"/>
    <property type="evidence" value="ECO:0007669"/>
    <property type="project" value="UniProtKB-KW"/>
</dbReference>
<dbReference type="SUPFAM" id="SSF46626">
    <property type="entry name" value="Cytochrome c"/>
    <property type="match status" value="2"/>
</dbReference>
<dbReference type="NCBIfam" id="TIGR02603">
    <property type="entry name" value="CxxCH_TIGR02603"/>
    <property type="match status" value="1"/>
</dbReference>
<keyword evidence="2 4" id="KW-0479">Metal-binding</keyword>
<dbReference type="InterPro" id="IPR011042">
    <property type="entry name" value="6-blade_b-propeller_TolB-like"/>
</dbReference>
<dbReference type="InterPro" id="IPR013427">
    <property type="entry name" value="Haem-bd_dom_put"/>
</dbReference>
<keyword evidence="1 4" id="KW-0349">Heme</keyword>
<name>A0A5B9MBN9_9BACT</name>
<dbReference type="Pfam" id="PF07995">
    <property type="entry name" value="GSDH"/>
    <property type="match status" value="1"/>
</dbReference>
<keyword evidence="8" id="KW-1185">Reference proteome</keyword>
<proteinExistence type="predicted"/>
<gene>
    <name evidence="7" type="primary">yliI_1</name>
    <name evidence="7" type="ORF">Mal15_15400</name>
</gene>
<dbReference type="Gene3D" id="1.10.760.10">
    <property type="entry name" value="Cytochrome c-like domain"/>
    <property type="match status" value="1"/>
</dbReference>
<dbReference type="PANTHER" id="PTHR19328:SF75">
    <property type="entry name" value="ALDOSE SUGAR DEHYDROGENASE YLII"/>
    <property type="match status" value="1"/>
</dbReference>
<evidence type="ECO:0000256" key="3">
    <source>
        <dbReference type="ARBA" id="ARBA00023004"/>
    </source>
</evidence>
<accession>A0A5B9MBN9</accession>
<feature type="chain" id="PRO_5022751185" evidence="5">
    <location>
        <begin position="24"/>
        <end position="969"/>
    </location>
</feature>
<dbReference type="InterPro" id="IPR009056">
    <property type="entry name" value="Cyt_c-like_dom"/>
</dbReference>
<keyword evidence="3 4" id="KW-0408">Iron</keyword>
<organism evidence="7 8">
    <name type="scientific">Stieleria maiorica</name>
    <dbReference type="NCBI Taxonomy" id="2795974"/>
    <lineage>
        <taxon>Bacteria</taxon>
        <taxon>Pseudomonadati</taxon>
        <taxon>Planctomycetota</taxon>
        <taxon>Planctomycetia</taxon>
        <taxon>Pirellulales</taxon>
        <taxon>Pirellulaceae</taxon>
        <taxon>Stieleria</taxon>
    </lineage>
</organism>
<dbReference type="GO" id="GO:0009055">
    <property type="term" value="F:electron transfer activity"/>
    <property type="evidence" value="ECO:0007669"/>
    <property type="project" value="InterPro"/>
</dbReference>
<feature type="domain" description="Cytochrome c" evidence="6">
    <location>
        <begin position="827"/>
        <end position="965"/>
    </location>
</feature>
<protein>
    <submittedName>
        <fullName evidence="7">Soluble aldose sugar dehydrogenase YliI</fullName>
        <ecNumber evidence="7">1.1.5.-</ecNumber>
    </submittedName>
</protein>
<dbReference type="KEGG" id="smam:Mal15_15400"/>
<dbReference type="EMBL" id="CP036264">
    <property type="protein sequence ID" value="QEF97500.1"/>
    <property type="molecule type" value="Genomic_DNA"/>
</dbReference>
<evidence type="ECO:0000259" key="6">
    <source>
        <dbReference type="PROSITE" id="PS51007"/>
    </source>
</evidence>
<dbReference type="InterPro" id="IPR012938">
    <property type="entry name" value="Glc/Sorbosone_DH"/>
</dbReference>
<dbReference type="PROSITE" id="PS51007">
    <property type="entry name" value="CYTC"/>
    <property type="match status" value="1"/>
</dbReference>
<dbReference type="InterPro" id="IPR036909">
    <property type="entry name" value="Cyt_c-like_dom_sf"/>
</dbReference>
<dbReference type="Proteomes" id="UP000321353">
    <property type="component" value="Chromosome"/>
</dbReference>
<evidence type="ECO:0000256" key="4">
    <source>
        <dbReference type="PROSITE-ProRule" id="PRU00433"/>
    </source>
</evidence>
<dbReference type="Gene3D" id="2.120.10.30">
    <property type="entry name" value="TolB, C-terminal domain"/>
    <property type="match status" value="1"/>
</dbReference>
<dbReference type="InterPro" id="IPR011041">
    <property type="entry name" value="Quinoprot_gluc/sorb_DH_b-prop"/>
</dbReference>
<dbReference type="EC" id="1.1.5.-" evidence="7"/>
<dbReference type="SUPFAM" id="SSF50952">
    <property type="entry name" value="Soluble quinoprotein glucose dehydrogenase"/>
    <property type="match status" value="1"/>
</dbReference>
<dbReference type="AlphaFoldDB" id="A0A5B9MBN9"/>